<gene>
    <name evidence="2" type="ORF">GGQ90_003552</name>
</gene>
<name>A0A7W6PY88_9SPHN</name>
<proteinExistence type="predicted"/>
<evidence type="ECO:0000313" key="3">
    <source>
        <dbReference type="Proteomes" id="UP000590524"/>
    </source>
</evidence>
<keyword evidence="3" id="KW-1185">Reference proteome</keyword>
<reference evidence="2 3" key="1">
    <citation type="submission" date="2020-08" db="EMBL/GenBank/DDBJ databases">
        <title>Genomic Encyclopedia of Type Strains, Phase IV (KMG-IV): sequencing the most valuable type-strain genomes for metagenomic binning, comparative biology and taxonomic classification.</title>
        <authorList>
            <person name="Goeker M."/>
        </authorList>
    </citation>
    <scope>NUCLEOTIDE SEQUENCE [LARGE SCALE GENOMIC DNA]</scope>
    <source>
        <strain evidence="2 3">DSM 19371</strain>
    </source>
</reference>
<accession>A0A7W6PY88</accession>
<feature type="signal peptide" evidence="1">
    <location>
        <begin position="1"/>
        <end position="20"/>
    </location>
</feature>
<evidence type="ECO:0008006" key="4">
    <source>
        <dbReference type="Google" id="ProtNLM"/>
    </source>
</evidence>
<evidence type="ECO:0000256" key="1">
    <source>
        <dbReference type="SAM" id="SignalP"/>
    </source>
</evidence>
<sequence length="95" mass="10072">MAIVIGMASVLLAMPITPHAQEDHSGLTRAAYRTRCLMCHSRAAPEGVSPEILAGLHPEPGLKPAVAMPGLSCWRRCTTCWPAGRRADGHDGASK</sequence>
<comment type="caution">
    <text evidence="2">The sequence shown here is derived from an EMBL/GenBank/DDBJ whole genome shotgun (WGS) entry which is preliminary data.</text>
</comment>
<protein>
    <recommendedName>
        <fullName evidence="4">Cytochrome c domain-containing protein</fullName>
    </recommendedName>
</protein>
<evidence type="ECO:0000313" key="2">
    <source>
        <dbReference type="EMBL" id="MBB4149760.1"/>
    </source>
</evidence>
<organism evidence="2 3">
    <name type="scientific">Sphingobium scionense</name>
    <dbReference type="NCBI Taxonomy" id="1404341"/>
    <lineage>
        <taxon>Bacteria</taxon>
        <taxon>Pseudomonadati</taxon>
        <taxon>Pseudomonadota</taxon>
        <taxon>Alphaproteobacteria</taxon>
        <taxon>Sphingomonadales</taxon>
        <taxon>Sphingomonadaceae</taxon>
        <taxon>Sphingobium</taxon>
    </lineage>
</organism>
<dbReference type="RefSeq" id="WP_246428287.1">
    <property type="nucleotide sequence ID" value="NZ_JACIEU010000014.1"/>
</dbReference>
<dbReference type="AlphaFoldDB" id="A0A7W6PY88"/>
<dbReference type="Proteomes" id="UP000590524">
    <property type="component" value="Unassembled WGS sequence"/>
</dbReference>
<feature type="chain" id="PRO_5031217321" description="Cytochrome c domain-containing protein" evidence="1">
    <location>
        <begin position="21"/>
        <end position="95"/>
    </location>
</feature>
<keyword evidence="1" id="KW-0732">Signal</keyword>
<dbReference type="EMBL" id="JACIEU010000014">
    <property type="protein sequence ID" value="MBB4149760.1"/>
    <property type="molecule type" value="Genomic_DNA"/>
</dbReference>